<organism evidence="1 2">
    <name type="scientific">Rhizobium rosettiformans</name>
    <dbReference type="NCBI Taxonomy" id="1368430"/>
    <lineage>
        <taxon>Bacteria</taxon>
        <taxon>Pseudomonadati</taxon>
        <taxon>Pseudomonadota</taxon>
        <taxon>Alphaproteobacteria</taxon>
        <taxon>Hyphomicrobiales</taxon>
        <taxon>Rhizobiaceae</taxon>
        <taxon>Rhizobium/Agrobacterium group</taxon>
        <taxon>Rhizobium</taxon>
    </lineage>
</organism>
<dbReference type="GO" id="GO:0005524">
    <property type="term" value="F:ATP binding"/>
    <property type="evidence" value="ECO:0007669"/>
    <property type="project" value="UniProtKB-KW"/>
</dbReference>
<sequence length="95" mass="9632">MPPVSQKPSAMCSATPALCPGRIVVAVERAAKHIRLDVEDDRPGVAEAALAEVAARSIHLVEGKVPGLGLAITSDILTAYGGAIVFSRGVTGAEG</sequence>
<protein>
    <submittedName>
        <fullName evidence="1">ATP-binding protein</fullName>
    </submittedName>
</protein>
<keyword evidence="1" id="KW-0067">ATP-binding</keyword>
<dbReference type="SUPFAM" id="SSF55874">
    <property type="entry name" value="ATPase domain of HSP90 chaperone/DNA topoisomerase II/histidine kinase"/>
    <property type="match status" value="1"/>
</dbReference>
<name>A0ABX7EVW0_9HYPH</name>
<dbReference type="EMBL" id="CP032405">
    <property type="protein sequence ID" value="QRF51393.1"/>
    <property type="molecule type" value="Genomic_DNA"/>
</dbReference>
<keyword evidence="2" id="KW-1185">Reference proteome</keyword>
<evidence type="ECO:0000313" key="1">
    <source>
        <dbReference type="EMBL" id="QRF51393.1"/>
    </source>
</evidence>
<dbReference type="Proteomes" id="UP000596351">
    <property type="component" value="Chromosome"/>
</dbReference>
<keyword evidence="1" id="KW-0547">Nucleotide-binding</keyword>
<reference evidence="1 2" key="1">
    <citation type="submission" date="2018-09" db="EMBL/GenBank/DDBJ databases">
        <title>Rhizobium sp. MAE2-X.</title>
        <authorList>
            <person name="Lee Y."/>
            <person name="Jeon C.O."/>
        </authorList>
    </citation>
    <scope>NUCLEOTIDE SEQUENCE [LARGE SCALE GENOMIC DNA]</scope>
    <source>
        <strain evidence="1 2">MAE2-X</strain>
    </source>
</reference>
<gene>
    <name evidence="1" type="ORF">D4A92_08065</name>
</gene>
<dbReference type="Gene3D" id="3.30.565.10">
    <property type="entry name" value="Histidine kinase-like ATPase, C-terminal domain"/>
    <property type="match status" value="1"/>
</dbReference>
<proteinExistence type="predicted"/>
<accession>A0ABX7EVW0</accession>
<evidence type="ECO:0000313" key="2">
    <source>
        <dbReference type="Proteomes" id="UP000596351"/>
    </source>
</evidence>
<dbReference type="InterPro" id="IPR036890">
    <property type="entry name" value="HATPase_C_sf"/>
</dbReference>